<dbReference type="Pfam" id="PF17170">
    <property type="entry name" value="DUF5128"/>
    <property type="match status" value="1"/>
</dbReference>
<dbReference type="SUPFAM" id="SSF63825">
    <property type="entry name" value="YWTD domain"/>
    <property type="match status" value="1"/>
</dbReference>
<evidence type="ECO:0000256" key="1">
    <source>
        <dbReference type="SAM" id="Phobius"/>
    </source>
</evidence>
<organism evidence="2 3">
    <name type="scientific">Pedobacter heparinus (strain ATCC 13125 / DSM 2366 / CIP 104194 / JCM 7457 / NBRC 12017 / NCIMB 9290 / NRRL B-14731 / HIM 762-3)</name>
    <dbReference type="NCBI Taxonomy" id="485917"/>
    <lineage>
        <taxon>Bacteria</taxon>
        <taxon>Pseudomonadati</taxon>
        <taxon>Bacteroidota</taxon>
        <taxon>Sphingobacteriia</taxon>
        <taxon>Sphingobacteriales</taxon>
        <taxon>Sphingobacteriaceae</taxon>
        <taxon>Pedobacter</taxon>
    </lineage>
</organism>
<dbReference type="RefSeq" id="WP_015809933.1">
    <property type="nucleotide sequence ID" value="NC_013061.1"/>
</dbReference>
<gene>
    <name evidence="2" type="ordered locus">Phep_4134</name>
</gene>
<dbReference type="HOGENOM" id="CLU_683047_0_0_10"/>
<evidence type="ECO:0000313" key="3">
    <source>
        <dbReference type="Proteomes" id="UP000000852"/>
    </source>
</evidence>
<dbReference type="Proteomes" id="UP000000852">
    <property type="component" value="Chromosome"/>
</dbReference>
<dbReference type="PROSITE" id="PS51257">
    <property type="entry name" value="PROKAR_LIPOPROTEIN"/>
    <property type="match status" value="1"/>
</dbReference>
<keyword evidence="1" id="KW-0812">Transmembrane</keyword>
<accession>C6XWN6</accession>
<evidence type="ECO:0008006" key="4">
    <source>
        <dbReference type="Google" id="ProtNLM"/>
    </source>
</evidence>
<keyword evidence="3" id="KW-1185">Reference proteome</keyword>
<dbReference type="OrthoDB" id="828283at2"/>
<dbReference type="KEGG" id="phe:Phep_4134"/>
<name>C6XWN6_PEDHD</name>
<feature type="transmembrane region" description="Helical" evidence="1">
    <location>
        <begin position="12"/>
        <end position="29"/>
    </location>
</feature>
<reference evidence="2 3" key="1">
    <citation type="journal article" date="2009" name="Stand. Genomic Sci.">
        <title>Complete genome sequence of Pedobacter heparinus type strain (HIM 762-3).</title>
        <authorList>
            <person name="Han C."/>
            <person name="Spring S."/>
            <person name="Lapidus A."/>
            <person name="Del Rio T.G."/>
            <person name="Tice H."/>
            <person name="Copeland A."/>
            <person name="Cheng J.F."/>
            <person name="Lucas S."/>
            <person name="Chen F."/>
            <person name="Nolan M."/>
            <person name="Bruce D."/>
            <person name="Goodwin L."/>
            <person name="Pitluck S."/>
            <person name="Ivanova N."/>
            <person name="Mavromatis K."/>
            <person name="Mikhailova N."/>
            <person name="Pati A."/>
            <person name="Chen A."/>
            <person name="Palaniappan K."/>
            <person name="Land M."/>
            <person name="Hauser L."/>
            <person name="Chang Y.J."/>
            <person name="Jeffries C.C."/>
            <person name="Saunders E."/>
            <person name="Chertkov O."/>
            <person name="Brettin T."/>
            <person name="Goker M."/>
            <person name="Rohde M."/>
            <person name="Bristow J."/>
            <person name="Eisen J.A."/>
            <person name="Markowitz V."/>
            <person name="Hugenholtz P."/>
            <person name="Kyrpides N.C."/>
            <person name="Klenk H.P."/>
            <person name="Detter J.C."/>
        </authorList>
    </citation>
    <scope>NUCLEOTIDE SEQUENCE [LARGE SCALE GENOMIC DNA]</scope>
    <source>
        <strain evidence="3">ATCC 13125 / DSM 2366 / CIP 104194 / JCM 7457 / NBRC 12017 / NCIMB 9290 / NRRL B-14731 / HIM 762-3</strain>
    </source>
</reference>
<dbReference type="STRING" id="485917.Phep_4134"/>
<evidence type="ECO:0000313" key="2">
    <source>
        <dbReference type="EMBL" id="ACU06325.1"/>
    </source>
</evidence>
<proteinExistence type="predicted"/>
<protein>
    <recommendedName>
        <fullName evidence="4">6-bladed beta-propeller</fullName>
    </recommendedName>
</protein>
<sequence length="403" mass="46164">MEMRFSLEFSRIIIICFLQFFIIGCFSGANNKSVSPTLSLQYDDKAHHIVKKSLFKNGKVNIDLSEEGKKLKITEILGSYKYVILETLPESLLGSISKVLLKDRRIFVLDYKMSKAVFVFDINGKFIYKVAPKKSDLYMPLDICLVEKNLYILSEGTVSKYSVENGELIETFNLPFKAISFAPVESKNETFNFFVNKNANTGIGLNLDFEFFTLDLNKRKILKEQIRSTNRDAATFALFNFFYRDKETFFTKTNVDTVFEVKTDSIVPILNIKFEKSKAVKSASNSLLCNFMATPKFYYCSRVTEGKLYHIYINRQNNRFVKVKLIIDNRFLGSFNSTPVGASGEDFIFLIDPAALKYNLAKHKDKGDSLSITKLFKDACGLESEVKRTDNPILVFAKPNFYE</sequence>
<dbReference type="EMBL" id="CP001681">
    <property type="protein sequence ID" value="ACU06325.1"/>
    <property type="molecule type" value="Genomic_DNA"/>
</dbReference>
<dbReference type="AlphaFoldDB" id="C6XWN6"/>
<keyword evidence="1" id="KW-0472">Membrane</keyword>
<keyword evidence="1" id="KW-1133">Transmembrane helix</keyword>